<evidence type="ECO:0000313" key="5">
    <source>
        <dbReference type="EMBL" id="NML92367.1"/>
    </source>
</evidence>
<dbReference type="Proteomes" id="UP000583556">
    <property type="component" value="Unassembled WGS sequence"/>
</dbReference>
<sequence length="553" mass="61530">MENVFKLSRRKASAKWQVRKRWPSDVAVILKGEFNASTGEEDRKVAQQRLPLIAAEYERRVAEARERVALVPRGELTEAEAHRMAADFYRQSLPAFVVRRPIDLLQQRDLLKDTQERLQTMKAMLGRNDFGPVLAAAKTLTRQAGLTLEDDSPSSLNLHRMLMRAFVELHEAAVAALSGDLDYSPRDSLLRDAPVPDTAPPGRTMADLMTAYEADKSPRWSGSSKKAVIPVFRLLRELFAERGVGTITREDARGVVALLETVPTNLGKRKELVGLTVRLAAEKATKLGLPTLSPKTINDGYLLHIASMFNWARKEQWVTSNPFEGLSVHDPVADEDRRDPFKVDQLRTLFRSGAWAGPWVPGGDKAGGFWVPLLCLFHGLRNGEAAGLRVADIEEEDGVPVIQVRPFGDNRLKTKESRGTLPIHPELLRMGFLAFVAERRASGEAQLFPEGTANSRGQFGAKLGERFSKHVKSLGLEGRKLGMHSFRHNFEDRLRAAELPERTALALARRTEAGSSRIYGDGLSSRQKADAIARLNYPGLDLSHLYAREGMPV</sequence>
<dbReference type="InterPro" id="IPR050090">
    <property type="entry name" value="Tyrosine_recombinase_XerCD"/>
</dbReference>
<gene>
    <name evidence="5" type="ORF">HHL27_01625</name>
</gene>
<comment type="similarity">
    <text evidence="1">Belongs to the 'phage' integrase family.</text>
</comment>
<dbReference type="EMBL" id="JABBGM010000001">
    <property type="protein sequence ID" value="NML92367.1"/>
    <property type="molecule type" value="Genomic_DNA"/>
</dbReference>
<dbReference type="Gene3D" id="1.10.443.10">
    <property type="entry name" value="Intergrase catalytic core"/>
    <property type="match status" value="1"/>
</dbReference>
<reference evidence="5 6" key="1">
    <citation type="submission" date="2020-04" db="EMBL/GenBank/DDBJ databases">
        <title>Novosphingobium sp. TW-4 isolated from soil.</title>
        <authorList>
            <person name="Dahal R.H."/>
            <person name="Chaudhary D.K."/>
        </authorList>
    </citation>
    <scope>NUCLEOTIDE SEQUENCE [LARGE SCALE GENOMIC DNA]</scope>
    <source>
        <strain evidence="5 6">TW-4</strain>
    </source>
</reference>
<comment type="caution">
    <text evidence="5">The sequence shown here is derived from an EMBL/GenBank/DDBJ whole genome shotgun (WGS) entry which is preliminary data.</text>
</comment>
<dbReference type="GO" id="GO:0003677">
    <property type="term" value="F:DNA binding"/>
    <property type="evidence" value="ECO:0007669"/>
    <property type="project" value="UniProtKB-KW"/>
</dbReference>
<keyword evidence="3" id="KW-0238">DNA-binding</keyword>
<dbReference type="Gene3D" id="1.10.150.130">
    <property type="match status" value="1"/>
</dbReference>
<dbReference type="InterPro" id="IPR010998">
    <property type="entry name" value="Integrase_recombinase_N"/>
</dbReference>
<evidence type="ECO:0000256" key="2">
    <source>
        <dbReference type="ARBA" id="ARBA00022908"/>
    </source>
</evidence>
<accession>A0A7Y0BKX6</accession>
<evidence type="ECO:0000313" key="6">
    <source>
        <dbReference type="Proteomes" id="UP000583556"/>
    </source>
</evidence>
<dbReference type="SUPFAM" id="SSF56349">
    <property type="entry name" value="DNA breaking-rejoining enzymes"/>
    <property type="match status" value="1"/>
</dbReference>
<evidence type="ECO:0000256" key="4">
    <source>
        <dbReference type="ARBA" id="ARBA00023172"/>
    </source>
</evidence>
<dbReference type="PANTHER" id="PTHR30349">
    <property type="entry name" value="PHAGE INTEGRASE-RELATED"/>
    <property type="match status" value="1"/>
</dbReference>
<organism evidence="5 6">
    <name type="scientific">Novosphingobium olei</name>
    <dbReference type="NCBI Taxonomy" id="2728851"/>
    <lineage>
        <taxon>Bacteria</taxon>
        <taxon>Pseudomonadati</taxon>
        <taxon>Pseudomonadota</taxon>
        <taxon>Alphaproteobacteria</taxon>
        <taxon>Sphingomonadales</taxon>
        <taxon>Sphingomonadaceae</taxon>
        <taxon>Novosphingobium</taxon>
    </lineage>
</organism>
<keyword evidence="4" id="KW-0233">DNA recombination</keyword>
<dbReference type="InterPro" id="IPR013762">
    <property type="entry name" value="Integrase-like_cat_sf"/>
</dbReference>
<evidence type="ECO:0000256" key="1">
    <source>
        <dbReference type="ARBA" id="ARBA00008857"/>
    </source>
</evidence>
<dbReference type="PANTHER" id="PTHR30349:SF41">
    <property type="entry name" value="INTEGRASE_RECOMBINASE PROTEIN MJ0367-RELATED"/>
    <property type="match status" value="1"/>
</dbReference>
<evidence type="ECO:0000256" key="3">
    <source>
        <dbReference type="ARBA" id="ARBA00023125"/>
    </source>
</evidence>
<dbReference type="CDD" id="cd01184">
    <property type="entry name" value="INT_C_like_1"/>
    <property type="match status" value="1"/>
</dbReference>
<keyword evidence="6" id="KW-1185">Reference proteome</keyword>
<dbReference type="RefSeq" id="WP_169491618.1">
    <property type="nucleotide sequence ID" value="NZ_JABBGM010000001.1"/>
</dbReference>
<dbReference type="InterPro" id="IPR011010">
    <property type="entry name" value="DNA_brk_join_enz"/>
</dbReference>
<proteinExistence type="inferred from homology"/>
<name>A0A7Y0BKX6_9SPHN</name>
<dbReference type="AlphaFoldDB" id="A0A7Y0BKX6"/>
<dbReference type="GO" id="GO:0015074">
    <property type="term" value="P:DNA integration"/>
    <property type="evidence" value="ECO:0007669"/>
    <property type="project" value="UniProtKB-KW"/>
</dbReference>
<protein>
    <submittedName>
        <fullName evidence="5">Site-specific integrase</fullName>
    </submittedName>
</protein>
<dbReference type="GO" id="GO:0006310">
    <property type="term" value="P:DNA recombination"/>
    <property type="evidence" value="ECO:0007669"/>
    <property type="project" value="UniProtKB-KW"/>
</dbReference>
<keyword evidence="2" id="KW-0229">DNA integration</keyword>